<dbReference type="PROSITE" id="PS51123">
    <property type="entry name" value="OMPA_2"/>
    <property type="match status" value="1"/>
</dbReference>
<accession>A0A2S3UR44</accession>
<dbReference type="InterPro" id="IPR006665">
    <property type="entry name" value="OmpA-like"/>
</dbReference>
<reference evidence="10 11" key="1">
    <citation type="submission" date="2018-01" db="EMBL/GenBank/DDBJ databases">
        <title>Genomic Encyclopedia of Archaeal and Bacterial Type Strains, Phase II (KMG-II): from individual species to whole genera.</title>
        <authorList>
            <person name="Goeker M."/>
        </authorList>
    </citation>
    <scope>NUCLEOTIDE SEQUENCE [LARGE SCALE GENOMIC DNA]</scope>
    <source>
        <strain evidence="10 11">DSM 17023</strain>
    </source>
</reference>
<organism evidence="10 11">
    <name type="scientific">Roseibium marinum</name>
    <dbReference type="NCBI Taxonomy" id="281252"/>
    <lineage>
        <taxon>Bacteria</taxon>
        <taxon>Pseudomonadati</taxon>
        <taxon>Pseudomonadota</taxon>
        <taxon>Alphaproteobacteria</taxon>
        <taxon>Hyphomicrobiales</taxon>
        <taxon>Stappiaceae</taxon>
        <taxon>Roseibium</taxon>
    </lineage>
</organism>
<dbReference type="PANTHER" id="PTHR30329:SF21">
    <property type="entry name" value="LIPOPROTEIN YIAD-RELATED"/>
    <property type="match status" value="1"/>
</dbReference>
<dbReference type="OrthoDB" id="7170686at2"/>
<keyword evidence="4" id="KW-0812">Transmembrane</keyword>
<comment type="subcellular location">
    <subcellularLocation>
        <location evidence="1">Cell membrane</location>
        <topology evidence="1">Single-pass membrane protein</topology>
    </subcellularLocation>
</comment>
<dbReference type="Pfam" id="PF00691">
    <property type="entry name" value="OmpA"/>
    <property type="match status" value="1"/>
</dbReference>
<comment type="caution">
    <text evidence="10">The sequence shown here is derived from an EMBL/GenBank/DDBJ whole genome shotgun (WGS) entry which is preliminary data.</text>
</comment>
<evidence type="ECO:0000256" key="2">
    <source>
        <dbReference type="ARBA" id="ARBA00008914"/>
    </source>
</evidence>
<keyword evidence="5" id="KW-1133">Transmembrane helix</keyword>
<dbReference type="EMBL" id="PPCN01000007">
    <property type="protein sequence ID" value="POF30144.1"/>
    <property type="molecule type" value="Genomic_DNA"/>
</dbReference>
<evidence type="ECO:0000256" key="8">
    <source>
        <dbReference type="SAM" id="MobiDB-lite"/>
    </source>
</evidence>
<dbReference type="NCBIfam" id="NF004651">
    <property type="entry name" value="PRK05996.1"/>
    <property type="match status" value="1"/>
</dbReference>
<evidence type="ECO:0000256" key="1">
    <source>
        <dbReference type="ARBA" id="ARBA00004162"/>
    </source>
</evidence>
<proteinExistence type="inferred from homology"/>
<protein>
    <submittedName>
        <fullName evidence="10">Chemotaxis protein MotB</fullName>
    </submittedName>
</protein>
<feature type="region of interest" description="Disordered" evidence="8">
    <location>
        <begin position="75"/>
        <end position="118"/>
    </location>
</feature>
<evidence type="ECO:0000256" key="3">
    <source>
        <dbReference type="ARBA" id="ARBA00022475"/>
    </source>
</evidence>
<evidence type="ECO:0000256" key="5">
    <source>
        <dbReference type="ARBA" id="ARBA00022989"/>
    </source>
</evidence>
<comment type="similarity">
    <text evidence="2">Belongs to the MotB family.</text>
</comment>
<evidence type="ECO:0000256" key="4">
    <source>
        <dbReference type="ARBA" id="ARBA00022692"/>
    </source>
</evidence>
<dbReference type="InterPro" id="IPR036737">
    <property type="entry name" value="OmpA-like_sf"/>
</dbReference>
<dbReference type="RefSeq" id="WP_103223530.1">
    <property type="nucleotide sequence ID" value="NZ_PPCN01000007.1"/>
</dbReference>
<gene>
    <name evidence="10" type="ORF">CLV41_107171</name>
</gene>
<evidence type="ECO:0000256" key="6">
    <source>
        <dbReference type="ARBA" id="ARBA00023136"/>
    </source>
</evidence>
<name>A0A2S3UR44_9HYPH</name>
<keyword evidence="6 7" id="KW-0472">Membrane</keyword>
<dbReference type="Pfam" id="PF13677">
    <property type="entry name" value="MotB_plug"/>
    <property type="match status" value="1"/>
</dbReference>
<dbReference type="InterPro" id="IPR025713">
    <property type="entry name" value="MotB-like_N_dom"/>
</dbReference>
<keyword evidence="11" id="KW-1185">Reference proteome</keyword>
<dbReference type="GO" id="GO:0005886">
    <property type="term" value="C:plasma membrane"/>
    <property type="evidence" value="ECO:0007669"/>
    <property type="project" value="UniProtKB-SubCell"/>
</dbReference>
<evidence type="ECO:0000256" key="7">
    <source>
        <dbReference type="PROSITE-ProRule" id="PRU00473"/>
    </source>
</evidence>
<keyword evidence="3" id="KW-1003">Cell membrane</keyword>
<sequence length="500" mass="53976">MLDGVPNEIVIVRRKYSWDEETHMHGVWKIAYADFMTALMAFFLVMWLINVTDESVRKGVAQYFNPVKLASTAPNRKGLNDPLVDGETSNDGTKPFSGKLGGSEEPVDQDPNFGDGLKTGHKAIEVEEIQAQGGNAISGQFAQAHSETVLFSDPYAVLDTLSEKIRVVDTLEANPLGIGSGLEKHEGVQGGQAYRDPFDPLYWQFRPGRGVDGADPLLRAQDRKEEIRQNTNSGSGAGEVQFEGLHAFGGPFDEELSGAPDGPVAAQMGGAVASSGDLQHASGSGPDVFAELGAGPRADPFKKMDPVIAHVTGLSLQNASRLSAQVSTGTQDEDTGTEIVDGLSKVEILVARLSQVLEATKGTVLEETAAQITIIREGEGALISLTDDQNFGMFAIGSAEPRPELVKLLERIGKVIADMPGQIVIKGHTDARPFRSKTYDNWRLSSARAHMALYMLTRGGVAKDRFDRVEGYADRHLKNSQDPFAAANRRIEIYLLEGGE</sequence>
<dbReference type="SUPFAM" id="SSF103088">
    <property type="entry name" value="OmpA-like"/>
    <property type="match status" value="1"/>
</dbReference>
<dbReference type="InterPro" id="IPR050330">
    <property type="entry name" value="Bact_OuterMem_StrucFunc"/>
</dbReference>
<dbReference type="AlphaFoldDB" id="A0A2S3UR44"/>
<evidence type="ECO:0000259" key="9">
    <source>
        <dbReference type="PROSITE" id="PS51123"/>
    </source>
</evidence>
<feature type="domain" description="OmpA-like" evidence="9">
    <location>
        <begin position="381"/>
        <end position="499"/>
    </location>
</feature>
<dbReference type="Proteomes" id="UP000236959">
    <property type="component" value="Unassembled WGS sequence"/>
</dbReference>
<dbReference type="Gene3D" id="3.30.1330.60">
    <property type="entry name" value="OmpA-like domain"/>
    <property type="match status" value="1"/>
</dbReference>
<evidence type="ECO:0000313" key="11">
    <source>
        <dbReference type="Proteomes" id="UP000236959"/>
    </source>
</evidence>
<dbReference type="CDD" id="cd07185">
    <property type="entry name" value="OmpA_C-like"/>
    <property type="match status" value="1"/>
</dbReference>
<dbReference type="PANTHER" id="PTHR30329">
    <property type="entry name" value="STATOR ELEMENT OF FLAGELLAR MOTOR COMPLEX"/>
    <property type="match status" value="1"/>
</dbReference>
<evidence type="ECO:0000313" key="10">
    <source>
        <dbReference type="EMBL" id="POF30144.1"/>
    </source>
</evidence>